<comment type="function">
    <text evidence="1">The purine nucleoside phosphorylases catalyze the phosphorolytic breakdown of the N-glycosidic bond in the beta-(deoxy)ribonucleoside molecules, with the formation of the corresponding free purine bases and pentose-1-phosphate. Cleaves guanosine, inosine, 2'-deoxyguanosine and 2'-deoxyinosine.</text>
</comment>
<dbReference type="PIRSF" id="PIRSF000477">
    <property type="entry name" value="PurNPase"/>
    <property type="match status" value="1"/>
</dbReference>
<proteinExistence type="inferred from homology"/>
<dbReference type="RefSeq" id="WP_084098245.1">
    <property type="nucleotide sequence ID" value="NZ_FWXK01000002.1"/>
</dbReference>
<gene>
    <name evidence="12" type="ORF">SAMN04487984_0532</name>
</gene>
<comment type="pathway">
    <text evidence="2 9">Purine metabolism; purine nucleoside salvage.</text>
</comment>
<dbReference type="Proteomes" id="UP000243884">
    <property type="component" value="Unassembled WGS sequence"/>
</dbReference>
<comment type="catalytic activity">
    <reaction evidence="8">
        <text>a purine 2'-deoxy-D-ribonucleoside + phosphate = a purine nucleobase + 2-deoxy-alpha-D-ribose 1-phosphate</text>
        <dbReference type="Rhea" id="RHEA:36431"/>
        <dbReference type="ChEBI" id="CHEBI:26386"/>
        <dbReference type="ChEBI" id="CHEBI:43474"/>
        <dbReference type="ChEBI" id="CHEBI:57259"/>
        <dbReference type="ChEBI" id="CHEBI:142361"/>
        <dbReference type="EC" id="2.4.2.1"/>
    </reaction>
</comment>
<dbReference type="Pfam" id="PF01048">
    <property type="entry name" value="PNP_UDP_1"/>
    <property type="match status" value="1"/>
</dbReference>
<reference evidence="13" key="1">
    <citation type="submission" date="2017-04" db="EMBL/GenBank/DDBJ databases">
        <authorList>
            <person name="Varghese N."/>
            <person name="Submissions S."/>
        </authorList>
    </citation>
    <scope>NUCLEOTIDE SEQUENCE [LARGE SCALE GENOMIC DNA]</scope>
    <source>
        <strain evidence="13">DSM 21500</strain>
    </source>
</reference>
<feature type="binding site" evidence="10">
    <location>
        <position position="56"/>
    </location>
    <ligand>
        <name>phosphate</name>
        <dbReference type="ChEBI" id="CHEBI:43474"/>
    </ligand>
</feature>
<dbReference type="Gene3D" id="3.40.50.1580">
    <property type="entry name" value="Nucleoside phosphorylase domain"/>
    <property type="match status" value="1"/>
</dbReference>
<dbReference type="STRING" id="371602.SAMN04487984_0532"/>
<keyword evidence="13" id="KW-1185">Reference proteome</keyword>
<dbReference type="InterPro" id="IPR000845">
    <property type="entry name" value="Nucleoside_phosphorylase_d"/>
</dbReference>
<feature type="binding site" evidence="10">
    <location>
        <position position="25"/>
    </location>
    <ligand>
        <name>phosphate</name>
        <dbReference type="ChEBI" id="CHEBI:43474"/>
    </ligand>
</feature>
<keyword evidence="6 9" id="KW-0328">Glycosyltransferase</keyword>
<comment type="subunit">
    <text evidence="4">Homotrimer.</text>
</comment>
<dbReference type="InterPro" id="IPR018099">
    <property type="entry name" value="Purine_phosphorylase-2_CS"/>
</dbReference>
<evidence type="ECO:0000313" key="12">
    <source>
        <dbReference type="EMBL" id="SMC33465.1"/>
    </source>
</evidence>
<dbReference type="OrthoDB" id="1523230at2"/>
<dbReference type="PANTHER" id="PTHR11904">
    <property type="entry name" value="METHYLTHIOADENOSINE/PURINE NUCLEOSIDE PHOSPHORYLASE"/>
    <property type="match status" value="1"/>
</dbReference>
<dbReference type="FunFam" id="3.40.50.1580:FF:000010">
    <property type="entry name" value="Purine nucleoside phosphorylase"/>
    <property type="match status" value="1"/>
</dbReference>
<feature type="binding site" evidence="10">
    <location>
        <position position="188"/>
    </location>
    <ligand>
        <name>a purine D-ribonucleoside</name>
        <dbReference type="ChEBI" id="CHEBI:142355"/>
    </ligand>
</feature>
<dbReference type="EC" id="2.4.2.1" evidence="9"/>
<keyword evidence="5" id="KW-0597">Phosphoprotein</keyword>
<dbReference type="EMBL" id="FWXK01000002">
    <property type="protein sequence ID" value="SMC33465.1"/>
    <property type="molecule type" value="Genomic_DNA"/>
</dbReference>
<evidence type="ECO:0000256" key="8">
    <source>
        <dbReference type="ARBA" id="ARBA00048556"/>
    </source>
</evidence>
<evidence type="ECO:0000256" key="2">
    <source>
        <dbReference type="ARBA" id="ARBA00005058"/>
    </source>
</evidence>
<dbReference type="PANTHER" id="PTHR11904:SF9">
    <property type="entry name" value="PURINE NUCLEOSIDE PHOSPHORYLASE-RELATED"/>
    <property type="match status" value="1"/>
</dbReference>
<dbReference type="NCBIfam" id="NF006054">
    <property type="entry name" value="PRK08202.1"/>
    <property type="match status" value="1"/>
</dbReference>
<dbReference type="InterPro" id="IPR035994">
    <property type="entry name" value="Nucleoside_phosphorylase_sf"/>
</dbReference>
<name>A0A1W1YBC9_9LACT</name>
<dbReference type="GO" id="GO:0005737">
    <property type="term" value="C:cytoplasm"/>
    <property type="evidence" value="ECO:0007669"/>
    <property type="project" value="TreeGrafter"/>
</dbReference>
<feature type="binding site" evidence="10">
    <location>
        <position position="230"/>
    </location>
    <ligand>
        <name>a purine D-ribonucleoside</name>
        <dbReference type="ChEBI" id="CHEBI:142355"/>
    </ligand>
</feature>
<evidence type="ECO:0000313" key="13">
    <source>
        <dbReference type="Proteomes" id="UP000243884"/>
    </source>
</evidence>
<accession>A0A1W1YBC9</accession>
<dbReference type="UniPathway" id="UPA00606"/>
<evidence type="ECO:0000259" key="11">
    <source>
        <dbReference type="Pfam" id="PF01048"/>
    </source>
</evidence>
<evidence type="ECO:0000256" key="4">
    <source>
        <dbReference type="ARBA" id="ARBA00011233"/>
    </source>
</evidence>
<dbReference type="SUPFAM" id="SSF53167">
    <property type="entry name" value="Purine and uridine phosphorylases"/>
    <property type="match status" value="1"/>
</dbReference>
<feature type="binding site" evidence="10">
    <location>
        <begin position="76"/>
        <end position="78"/>
    </location>
    <ligand>
        <name>phosphate</name>
        <dbReference type="ChEBI" id="CHEBI:43474"/>
    </ligand>
</feature>
<dbReference type="NCBIfam" id="TIGR01697">
    <property type="entry name" value="PNPH-PUNA-XAPA"/>
    <property type="match status" value="1"/>
</dbReference>
<comment type="similarity">
    <text evidence="3 9">Belongs to the PNP/MTAP phosphorylase family.</text>
</comment>
<sequence length="266" mass="29138">MNQETVNYLNEQGIIKPEIGLILGSGLGDLVEEFENPIAVPYQDIPDFPVSTVAGHAGQLVYGKLANRQVIALQGRFHYYEGYDLQTVTYPVRVFKELGVEKLIVTNAAGGINPDFNVGDLMIITDHINLSGANPLMGPNIDEHGPRFVDMSDAYSKRAQNILHDISQSQGIPLQEGVYTWFSGPTYETPAEIRFARTIGGDAAGMSTAPETIVAKHCGMEVAGLSCITNMAAGMQESLNHEEVVEVTKKANQKFRLVVKELIRQF</sequence>
<evidence type="ECO:0000256" key="1">
    <source>
        <dbReference type="ARBA" id="ARBA00002678"/>
    </source>
</evidence>
<dbReference type="GO" id="GO:0004731">
    <property type="term" value="F:purine-nucleoside phosphorylase activity"/>
    <property type="evidence" value="ECO:0007669"/>
    <property type="project" value="UniProtKB-EC"/>
</dbReference>
<evidence type="ECO:0000256" key="9">
    <source>
        <dbReference type="PIRNR" id="PIRNR000477"/>
    </source>
</evidence>
<feature type="domain" description="Nucleoside phosphorylase" evidence="11">
    <location>
        <begin position="19"/>
        <end position="264"/>
    </location>
</feature>
<feature type="binding site" evidence="10">
    <location>
        <position position="207"/>
    </location>
    <ligand>
        <name>phosphate</name>
        <dbReference type="ChEBI" id="CHEBI:43474"/>
    </ligand>
</feature>
<evidence type="ECO:0000256" key="6">
    <source>
        <dbReference type="ARBA" id="ARBA00022676"/>
    </source>
</evidence>
<evidence type="ECO:0000256" key="3">
    <source>
        <dbReference type="ARBA" id="ARBA00006751"/>
    </source>
</evidence>
<dbReference type="AlphaFoldDB" id="A0A1W1YBC9"/>
<keyword evidence="7 9" id="KW-0808">Transferase</keyword>
<dbReference type="GO" id="GO:0009116">
    <property type="term" value="P:nucleoside metabolic process"/>
    <property type="evidence" value="ECO:0007669"/>
    <property type="project" value="InterPro"/>
</dbReference>
<evidence type="ECO:0000256" key="7">
    <source>
        <dbReference type="ARBA" id="ARBA00022679"/>
    </source>
</evidence>
<organism evidence="12 13">
    <name type="scientific">Aerococcus suis</name>
    <dbReference type="NCBI Taxonomy" id="371602"/>
    <lineage>
        <taxon>Bacteria</taxon>
        <taxon>Bacillati</taxon>
        <taxon>Bacillota</taxon>
        <taxon>Bacilli</taxon>
        <taxon>Lactobacillales</taxon>
        <taxon>Aerococcaceae</taxon>
        <taxon>Aerococcus</taxon>
    </lineage>
</organism>
<protein>
    <recommendedName>
        <fullName evidence="9">Purine nucleoside phosphorylase</fullName>
        <ecNumber evidence="9">2.4.2.1</ecNumber>
    </recommendedName>
    <alternativeName>
        <fullName evidence="9">Inosine-guanosine phosphorylase</fullName>
    </alternativeName>
</protein>
<feature type="binding site" evidence="10">
    <location>
        <position position="108"/>
    </location>
    <ligand>
        <name>phosphate</name>
        <dbReference type="ChEBI" id="CHEBI:43474"/>
    </ligand>
</feature>
<dbReference type="InterPro" id="IPR011270">
    <property type="entry name" value="Pur_Nuc_Pase_Ino/Guo-sp"/>
</dbReference>
<dbReference type="InterPro" id="IPR011268">
    <property type="entry name" value="Purine_phosphorylase"/>
</dbReference>
<dbReference type="PROSITE" id="PS01240">
    <property type="entry name" value="PNP_MTAP_2"/>
    <property type="match status" value="1"/>
</dbReference>
<evidence type="ECO:0000256" key="10">
    <source>
        <dbReference type="PIRSR" id="PIRSR000477-2"/>
    </source>
</evidence>
<dbReference type="NCBIfam" id="TIGR01700">
    <property type="entry name" value="PNPH"/>
    <property type="match status" value="1"/>
</dbReference>
<evidence type="ECO:0000256" key="5">
    <source>
        <dbReference type="ARBA" id="ARBA00022553"/>
    </source>
</evidence>
<dbReference type="CDD" id="cd09009">
    <property type="entry name" value="PNP-EcPNPII_like"/>
    <property type="match status" value="1"/>
</dbReference>